<dbReference type="PANTHER" id="PTHR43343">
    <property type="entry name" value="PEPTIDASE S12"/>
    <property type="match status" value="1"/>
</dbReference>
<dbReference type="InterPro" id="IPR009003">
    <property type="entry name" value="Peptidase_S1_PA"/>
</dbReference>
<evidence type="ECO:0000256" key="4">
    <source>
        <dbReference type="SAM" id="MobiDB-lite"/>
    </source>
</evidence>
<comment type="similarity">
    <text evidence="1">Belongs to the peptidase S1C family.</text>
</comment>
<accession>A0ABV8Q2U0</accession>
<dbReference type="InterPro" id="IPR001478">
    <property type="entry name" value="PDZ"/>
</dbReference>
<keyword evidence="2 7" id="KW-0645">Protease</keyword>
<dbReference type="RefSeq" id="WP_390226892.1">
    <property type="nucleotide sequence ID" value="NZ_JBHSCN010000002.1"/>
</dbReference>
<evidence type="ECO:0000259" key="6">
    <source>
        <dbReference type="PROSITE" id="PS50106"/>
    </source>
</evidence>
<dbReference type="PANTHER" id="PTHR43343:SF3">
    <property type="entry name" value="PROTEASE DO-LIKE 8, CHLOROPLASTIC"/>
    <property type="match status" value="1"/>
</dbReference>
<proteinExistence type="inferred from homology"/>
<reference evidence="8" key="1">
    <citation type="journal article" date="2019" name="Int. J. Syst. Evol. Microbiol.">
        <title>The Global Catalogue of Microorganisms (GCM) 10K type strain sequencing project: providing services to taxonomists for standard genome sequencing and annotation.</title>
        <authorList>
            <consortium name="The Broad Institute Genomics Platform"/>
            <consortium name="The Broad Institute Genome Sequencing Center for Infectious Disease"/>
            <person name="Wu L."/>
            <person name="Ma J."/>
        </authorList>
    </citation>
    <scope>NUCLEOTIDE SEQUENCE [LARGE SCALE GENOMIC DNA]</scope>
    <source>
        <strain evidence="8">CGMCC 1.10363</strain>
    </source>
</reference>
<evidence type="ECO:0000256" key="3">
    <source>
        <dbReference type="ARBA" id="ARBA00022801"/>
    </source>
</evidence>
<evidence type="ECO:0000313" key="7">
    <source>
        <dbReference type="EMBL" id="MFC4242104.1"/>
    </source>
</evidence>
<dbReference type="EC" id="3.4.21.-" evidence="7"/>
<evidence type="ECO:0000256" key="2">
    <source>
        <dbReference type="ARBA" id="ARBA00022670"/>
    </source>
</evidence>
<dbReference type="EMBL" id="JBHSCN010000002">
    <property type="protein sequence ID" value="MFC4242104.1"/>
    <property type="molecule type" value="Genomic_DNA"/>
</dbReference>
<dbReference type="Gene3D" id="2.40.10.10">
    <property type="entry name" value="Trypsin-like serine proteases"/>
    <property type="match status" value="2"/>
</dbReference>
<dbReference type="SUPFAM" id="SSF50494">
    <property type="entry name" value="Trypsin-like serine proteases"/>
    <property type="match status" value="1"/>
</dbReference>
<keyword evidence="3 7" id="KW-0378">Hydrolase</keyword>
<dbReference type="GO" id="GO:0006508">
    <property type="term" value="P:proteolysis"/>
    <property type="evidence" value="ECO:0007669"/>
    <property type="project" value="UniProtKB-KW"/>
</dbReference>
<dbReference type="Pfam" id="PF13365">
    <property type="entry name" value="Trypsin_2"/>
    <property type="match status" value="1"/>
</dbReference>
<sequence length="384" mass="37403">MSEPSETPGTAAAPGSGPLQPDRRRLRWLLGLTVVAALVLGAAGGAVAGLSLHSGRTNAAGATSGGGSGTAAATSKSCDAVSVAQSVLPSVVTVSTVSAAGESGVGSGEVIRADGYIVTNNHVISSAASGGQISVTFSDGTTLPAELTGRDPRSDLAVLKVSTSRHLPVISLADSDKVVVGQPVVALGAPLGLSSTVTAGIVSALDRNVPVPSDAGSSTVLAGAIQTDAAINPGNSGGALVDCDGHLVGVNTAIATVPNAAGQAGGGSVGIGFAVPSNLAAHVAGQIIAGQPIGYAYLGFQAAPVMSQAGEPVGLFVQAVTAGGPADSAGLRTGDLITHIEGNPVHDLNPLMALMTTKSPGDRVSLQYVRDGATHQTTITLGTQ</sequence>
<dbReference type="InterPro" id="IPR001940">
    <property type="entry name" value="Peptidase_S1C"/>
</dbReference>
<keyword evidence="5" id="KW-1133">Transmembrane helix</keyword>
<feature type="domain" description="PDZ" evidence="6">
    <location>
        <begin position="294"/>
        <end position="372"/>
    </location>
</feature>
<feature type="transmembrane region" description="Helical" evidence="5">
    <location>
        <begin position="28"/>
        <end position="50"/>
    </location>
</feature>
<feature type="region of interest" description="Disordered" evidence="4">
    <location>
        <begin position="1"/>
        <end position="20"/>
    </location>
</feature>
<gene>
    <name evidence="7" type="ORF">ACFOYW_01860</name>
</gene>
<keyword evidence="5" id="KW-0472">Membrane</keyword>
<evidence type="ECO:0000256" key="1">
    <source>
        <dbReference type="ARBA" id="ARBA00010541"/>
    </source>
</evidence>
<dbReference type="PRINTS" id="PR00834">
    <property type="entry name" value="PROTEASES2C"/>
</dbReference>
<dbReference type="InterPro" id="IPR036034">
    <property type="entry name" value="PDZ_sf"/>
</dbReference>
<dbReference type="Pfam" id="PF13180">
    <property type="entry name" value="PDZ_2"/>
    <property type="match status" value="1"/>
</dbReference>
<dbReference type="PROSITE" id="PS50106">
    <property type="entry name" value="PDZ"/>
    <property type="match status" value="1"/>
</dbReference>
<evidence type="ECO:0000313" key="8">
    <source>
        <dbReference type="Proteomes" id="UP001595900"/>
    </source>
</evidence>
<dbReference type="InterPro" id="IPR043504">
    <property type="entry name" value="Peptidase_S1_PA_chymotrypsin"/>
</dbReference>
<keyword evidence="8" id="KW-1185">Reference proteome</keyword>
<comment type="caution">
    <text evidence="7">The sequence shown here is derived from an EMBL/GenBank/DDBJ whole genome shotgun (WGS) entry which is preliminary data.</text>
</comment>
<organism evidence="7 8">
    <name type="scientific">Gryllotalpicola reticulitermitis</name>
    <dbReference type="NCBI Taxonomy" id="1184153"/>
    <lineage>
        <taxon>Bacteria</taxon>
        <taxon>Bacillati</taxon>
        <taxon>Actinomycetota</taxon>
        <taxon>Actinomycetes</taxon>
        <taxon>Micrococcales</taxon>
        <taxon>Microbacteriaceae</taxon>
        <taxon>Gryllotalpicola</taxon>
    </lineage>
</organism>
<dbReference type="Gene3D" id="2.30.42.10">
    <property type="match status" value="1"/>
</dbReference>
<protein>
    <submittedName>
        <fullName evidence="7">S1C family serine protease</fullName>
        <ecNumber evidence="7">3.4.21.-</ecNumber>
    </submittedName>
</protein>
<dbReference type="InterPro" id="IPR051201">
    <property type="entry name" value="Chloro_Bact_Ser_Proteases"/>
</dbReference>
<name>A0ABV8Q2U0_9MICO</name>
<evidence type="ECO:0000256" key="5">
    <source>
        <dbReference type="SAM" id="Phobius"/>
    </source>
</evidence>
<keyword evidence="5" id="KW-0812">Transmembrane</keyword>
<dbReference type="Proteomes" id="UP001595900">
    <property type="component" value="Unassembled WGS sequence"/>
</dbReference>
<dbReference type="GO" id="GO:0008233">
    <property type="term" value="F:peptidase activity"/>
    <property type="evidence" value="ECO:0007669"/>
    <property type="project" value="UniProtKB-KW"/>
</dbReference>
<dbReference type="SUPFAM" id="SSF50156">
    <property type="entry name" value="PDZ domain-like"/>
    <property type="match status" value="1"/>
</dbReference>
<dbReference type="SMART" id="SM00228">
    <property type="entry name" value="PDZ"/>
    <property type="match status" value="1"/>
</dbReference>